<accession>A0A1H1WEK3</accession>
<dbReference type="AlphaFoldDB" id="A0A1H1WEK3"/>
<organism evidence="3 4">
    <name type="scientific">Brevibacterium siliguriense</name>
    <dbReference type="NCBI Taxonomy" id="1136497"/>
    <lineage>
        <taxon>Bacteria</taxon>
        <taxon>Bacillati</taxon>
        <taxon>Actinomycetota</taxon>
        <taxon>Actinomycetes</taxon>
        <taxon>Micrococcales</taxon>
        <taxon>Brevibacteriaceae</taxon>
        <taxon>Brevibacterium</taxon>
    </lineage>
</organism>
<evidence type="ECO:0000313" key="4">
    <source>
        <dbReference type="Proteomes" id="UP000199597"/>
    </source>
</evidence>
<feature type="transmembrane region" description="Helical" evidence="2">
    <location>
        <begin position="157"/>
        <end position="176"/>
    </location>
</feature>
<evidence type="ECO:0000313" key="3">
    <source>
        <dbReference type="EMBL" id="SDS94786.1"/>
    </source>
</evidence>
<dbReference type="Pfam" id="PF03729">
    <property type="entry name" value="DUF308"/>
    <property type="match status" value="2"/>
</dbReference>
<reference evidence="4" key="1">
    <citation type="submission" date="2016-10" db="EMBL/GenBank/DDBJ databases">
        <authorList>
            <person name="Varghese N."/>
            <person name="Submissions S."/>
        </authorList>
    </citation>
    <scope>NUCLEOTIDE SEQUENCE [LARGE SCALE GENOMIC DNA]</scope>
    <source>
        <strain evidence="4">DSM 23676</strain>
    </source>
</reference>
<evidence type="ECO:0000256" key="2">
    <source>
        <dbReference type="SAM" id="Phobius"/>
    </source>
</evidence>
<dbReference type="RefSeq" id="WP_092015406.1">
    <property type="nucleotide sequence ID" value="NZ_LT629766.1"/>
</dbReference>
<dbReference type="Proteomes" id="UP000199597">
    <property type="component" value="Chromosome I"/>
</dbReference>
<dbReference type="InterPro" id="IPR052712">
    <property type="entry name" value="Acid_resist_chaperone_HdeD"/>
</dbReference>
<gene>
    <name evidence="3" type="ORF">SAMN04489752_2931</name>
</gene>
<keyword evidence="2" id="KW-1133">Transmembrane helix</keyword>
<keyword evidence="2" id="KW-0472">Membrane</keyword>
<evidence type="ECO:0000256" key="1">
    <source>
        <dbReference type="SAM" id="MobiDB-lite"/>
    </source>
</evidence>
<feature type="transmembrane region" description="Helical" evidence="2">
    <location>
        <begin position="182"/>
        <end position="207"/>
    </location>
</feature>
<name>A0A1H1WEK3_9MICO</name>
<protein>
    <submittedName>
        <fullName evidence="3">Uncharacterized membrane protein HdeD, DUF308 family</fullName>
    </submittedName>
</protein>
<dbReference type="OrthoDB" id="193343at2"/>
<feature type="transmembrane region" description="Helical" evidence="2">
    <location>
        <begin position="42"/>
        <end position="61"/>
    </location>
</feature>
<dbReference type="PANTHER" id="PTHR34989:SF1">
    <property type="entry name" value="PROTEIN HDED"/>
    <property type="match status" value="1"/>
</dbReference>
<sequence length="217" mass="23069">MSTSPASEPTNPKANSEQYDRIPEAPSSTGEWGLKDFSRGTFWVLIIRGIVAVVLGLLLILAPSAVVVILGISIGAWLCGDGVLTILNSITSRKNGDSWGWELASGIAFALIGVVIVLLPSIFTVVTGSVILWMVAFGILTRGILGLFSQSLRRWSKVLAVVDIVFALALMFALLFNPTATVVALLLIVGVYAIVLGLIMVTTAFSVRSQAKQRGVQ</sequence>
<feature type="transmembrane region" description="Helical" evidence="2">
    <location>
        <begin position="99"/>
        <end position="119"/>
    </location>
</feature>
<feature type="transmembrane region" description="Helical" evidence="2">
    <location>
        <begin position="125"/>
        <end position="145"/>
    </location>
</feature>
<dbReference type="PANTHER" id="PTHR34989">
    <property type="entry name" value="PROTEIN HDED"/>
    <property type="match status" value="1"/>
</dbReference>
<dbReference type="EMBL" id="LT629766">
    <property type="protein sequence ID" value="SDS94786.1"/>
    <property type="molecule type" value="Genomic_DNA"/>
</dbReference>
<dbReference type="STRING" id="1136497.SAMN04489752_2931"/>
<dbReference type="InterPro" id="IPR005325">
    <property type="entry name" value="DUF308_memb"/>
</dbReference>
<proteinExistence type="predicted"/>
<keyword evidence="4" id="KW-1185">Reference proteome</keyword>
<feature type="region of interest" description="Disordered" evidence="1">
    <location>
        <begin position="1"/>
        <end position="28"/>
    </location>
</feature>
<feature type="compositionally biased region" description="Polar residues" evidence="1">
    <location>
        <begin position="1"/>
        <end position="17"/>
    </location>
</feature>
<dbReference type="GO" id="GO:0005886">
    <property type="term" value="C:plasma membrane"/>
    <property type="evidence" value="ECO:0007669"/>
    <property type="project" value="TreeGrafter"/>
</dbReference>
<feature type="transmembrane region" description="Helical" evidence="2">
    <location>
        <begin position="67"/>
        <end position="87"/>
    </location>
</feature>
<keyword evidence="2" id="KW-0812">Transmembrane</keyword>